<evidence type="ECO:0000313" key="2">
    <source>
        <dbReference type="Proteomes" id="UP000237347"/>
    </source>
</evidence>
<reference evidence="1 2" key="1">
    <citation type="journal article" date="2018" name="Sci. Data">
        <title>The draft genome sequence of cork oak.</title>
        <authorList>
            <person name="Ramos A.M."/>
            <person name="Usie A."/>
            <person name="Barbosa P."/>
            <person name="Barros P.M."/>
            <person name="Capote T."/>
            <person name="Chaves I."/>
            <person name="Simoes F."/>
            <person name="Abreu I."/>
            <person name="Carrasquinho I."/>
            <person name="Faro C."/>
            <person name="Guimaraes J.B."/>
            <person name="Mendonca D."/>
            <person name="Nobrega F."/>
            <person name="Rodrigues L."/>
            <person name="Saibo N.J.M."/>
            <person name="Varela M.C."/>
            <person name="Egas C."/>
            <person name="Matos J."/>
            <person name="Miguel C.M."/>
            <person name="Oliveira M.M."/>
            <person name="Ricardo C.P."/>
            <person name="Goncalves S."/>
        </authorList>
    </citation>
    <scope>NUCLEOTIDE SEQUENCE [LARGE SCALE GENOMIC DNA]</scope>
    <source>
        <strain evidence="2">cv. HL8</strain>
    </source>
</reference>
<gene>
    <name evidence="1" type="primary">OPT7_0</name>
    <name evidence="1" type="ORF">CFP56_021307</name>
</gene>
<name>A0AAW0KD87_QUESU</name>
<accession>A0AAW0KD87</accession>
<evidence type="ECO:0000313" key="1">
    <source>
        <dbReference type="EMBL" id="KAK7837380.1"/>
    </source>
</evidence>
<keyword evidence="2" id="KW-1185">Reference proteome</keyword>
<dbReference type="EMBL" id="PKMF04000330">
    <property type="protein sequence ID" value="KAK7837380.1"/>
    <property type="molecule type" value="Genomic_DNA"/>
</dbReference>
<proteinExistence type="predicted"/>
<dbReference type="AlphaFoldDB" id="A0AAW0KD87"/>
<sequence length="75" mass="8571">MDSRNPSMWPPLLSQPILLVPQRGSHTNVDLGSDHEIPKPKIMITDDTSLPSFTFQTWILRTLACDLLSFLNQFF</sequence>
<comment type="caution">
    <text evidence="1">The sequence shown here is derived from an EMBL/GenBank/DDBJ whole genome shotgun (WGS) entry which is preliminary data.</text>
</comment>
<protein>
    <submittedName>
        <fullName evidence="1">Oligopeptide transporter 7</fullName>
    </submittedName>
</protein>
<dbReference type="Proteomes" id="UP000237347">
    <property type="component" value="Unassembled WGS sequence"/>
</dbReference>
<organism evidence="1 2">
    <name type="scientific">Quercus suber</name>
    <name type="common">Cork oak</name>
    <dbReference type="NCBI Taxonomy" id="58331"/>
    <lineage>
        <taxon>Eukaryota</taxon>
        <taxon>Viridiplantae</taxon>
        <taxon>Streptophyta</taxon>
        <taxon>Embryophyta</taxon>
        <taxon>Tracheophyta</taxon>
        <taxon>Spermatophyta</taxon>
        <taxon>Magnoliopsida</taxon>
        <taxon>eudicotyledons</taxon>
        <taxon>Gunneridae</taxon>
        <taxon>Pentapetalae</taxon>
        <taxon>rosids</taxon>
        <taxon>fabids</taxon>
        <taxon>Fagales</taxon>
        <taxon>Fagaceae</taxon>
        <taxon>Quercus</taxon>
    </lineage>
</organism>